<dbReference type="AlphaFoldDB" id="B3JFS0"/>
<gene>
    <name evidence="1" type="ORF">BACCOP_00721</name>
</gene>
<accession>B3JFS0</accession>
<dbReference type="eggNOG" id="ENOG50329DV">
    <property type="taxonomic scope" value="Bacteria"/>
</dbReference>
<organism evidence="1 2">
    <name type="scientific">Phocaeicola coprocola DSM 17136</name>
    <dbReference type="NCBI Taxonomy" id="470145"/>
    <lineage>
        <taxon>Bacteria</taxon>
        <taxon>Pseudomonadati</taxon>
        <taxon>Bacteroidota</taxon>
        <taxon>Bacteroidia</taxon>
        <taxon>Bacteroidales</taxon>
        <taxon>Bacteroidaceae</taxon>
        <taxon>Phocaeicola</taxon>
    </lineage>
</organism>
<proteinExistence type="predicted"/>
<dbReference type="STRING" id="470145.BACCOP_00721"/>
<evidence type="ECO:0000313" key="1">
    <source>
        <dbReference type="EMBL" id="EDV02231.1"/>
    </source>
</evidence>
<sequence length="337" mass="39897">MKAMHTPVNYITTWFYKESKEEASFYPQLGQKGSSSLVHSIYMQIQVPFFVTFKHYNPDAQFIFFTNLNQKELPDYLIRLFHKLNVEVVTLPYTCKPPKDWYPAWQNQFYLYDILKYMDGRMLENDTLLISDADCLCRTPLNTLFDAVRKDGSALYEFITDRTYSINGITLPQMEEVYQSCYGKEATSSITYYGGEFVALRKDIISKINIAYPQLWAFNLEYGKQHPFKLNEEAHILSLLAEHLNIRNKTANRYVKRMWTTPHFNNVQPGDENYPVWHLPYEKKRGLYYLYRLIGEKSEITDEADFWEKAGKYTGIPHISLKKKVKDRLTTLWMKFK</sequence>
<name>B3JFS0_9BACT</name>
<comment type="caution">
    <text evidence="1">The sequence shown here is derived from an EMBL/GenBank/DDBJ whole genome shotgun (WGS) entry which is preliminary data.</text>
</comment>
<dbReference type="Proteomes" id="UP000003146">
    <property type="component" value="Unassembled WGS sequence"/>
</dbReference>
<evidence type="ECO:0000313" key="2">
    <source>
        <dbReference type="Proteomes" id="UP000003146"/>
    </source>
</evidence>
<dbReference type="EMBL" id="ABIY02000058">
    <property type="protein sequence ID" value="EDV02231.1"/>
    <property type="molecule type" value="Genomic_DNA"/>
</dbReference>
<dbReference type="HOGENOM" id="CLU_822988_0_0_10"/>
<reference evidence="1 2" key="1">
    <citation type="submission" date="2008-04" db="EMBL/GenBank/DDBJ databases">
        <title>Draft genome sequence of Bacteroides coprocola (DSM 17136).</title>
        <authorList>
            <person name="Sudarsanam P."/>
            <person name="Ley R."/>
            <person name="Guruge J."/>
            <person name="Turnbaugh P.J."/>
            <person name="Mahowald M."/>
            <person name="Liep D."/>
            <person name="Gordon J."/>
        </authorList>
    </citation>
    <scope>NUCLEOTIDE SEQUENCE [LARGE SCALE GENOMIC DNA]</scope>
    <source>
        <strain evidence="1 2">DSM 17136</strain>
    </source>
</reference>
<protein>
    <submittedName>
        <fullName evidence="1">Uncharacterized protein</fullName>
    </submittedName>
</protein>
<reference evidence="1 2" key="2">
    <citation type="submission" date="2008-04" db="EMBL/GenBank/DDBJ databases">
        <authorList>
            <person name="Fulton L."/>
            <person name="Clifton S."/>
            <person name="Fulton B."/>
            <person name="Xu J."/>
            <person name="Minx P."/>
            <person name="Pepin K.H."/>
            <person name="Johnson M."/>
            <person name="Thiruvilangam P."/>
            <person name="Bhonagiri V."/>
            <person name="Nash W.E."/>
            <person name="Mardis E.R."/>
            <person name="Wilson R.K."/>
        </authorList>
    </citation>
    <scope>NUCLEOTIDE SEQUENCE [LARGE SCALE GENOMIC DNA]</scope>
    <source>
        <strain evidence="1 2">DSM 17136</strain>
    </source>
</reference>